<organism evidence="3 4">
    <name type="scientific">Cryobacterium arcticum</name>
    <dbReference type="NCBI Taxonomy" id="670052"/>
    <lineage>
        <taxon>Bacteria</taxon>
        <taxon>Bacillati</taxon>
        <taxon>Actinomycetota</taxon>
        <taxon>Actinomycetes</taxon>
        <taxon>Micrococcales</taxon>
        <taxon>Microbacteriaceae</taxon>
        <taxon>Cryobacterium</taxon>
    </lineage>
</organism>
<evidence type="ECO:0000313" key="4">
    <source>
        <dbReference type="Proteomes" id="UP000246722"/>
    </source>
</evidence>
<comment type="caution">
    <text evidence="3">The sequence shown here is derived from an EMBL/GenBank/DDBJ whole genome shotgun (WGS) entry which is preliminary data.</text>
</comment>
<dbReference type="Pfam" id="PF12680">
    <property type="entry name" value="SnoaL_2"/>
    <property type="match status" value="1"/>
</dbReference>
<dbReference type="SUPFAM" id="SSF54427">
    <property type="entry name" value="NTF2-like"/>
    <property type="match status" value="1"/>
</dbReference>
<dbReference type="InterPro" id="IPR032710">
    <property type="entry name" value="NTF2-like_dom_sf"/>
</dbReference>
<reference evidence="3 4" key="1">
    <citation type="submission" date="2018-05" db="EMBL/GenBank/DDBJ databases">
        <title>Genetic diversity of glacier-inhabiting Cryobacterium bacteria in China and description of Cryobacterium mengkeensis sp. nov. and Arthrobacter glacialis sp. nov.</title>
        <authorList>
            <person name="Liu Q."/>
            <person name="Xin Y.-H."/>
        </authorList>
    </citation>
    <scope>NUCLEOTIDE SEQUENCE [LARGE SCALE GENOMIC DNA]</scope>
    <source>
        <strain evidence="3 4">SK-1</strain>
    </source>
</reference>
<feature type="domain" description="SnoaL-like" evidence="2">
    <location>
        <begin position="32"/>
        <end position="131"/>
    </location>
</feature>
<gene>
    <name evidence="3" type="ORF">CTB96_10300</name>
</gene>
<dbReference type="OrthoDB" id="6692273at2"/>
<feature type="compositionally biased region" description="Basic and acidic residues" evidence="1">
    <location>
        <begin position="7"/>
        <end position="17"/>
    </location>
</feature>
<dbReference type="Proteomes" id="UP000246722">
    <property type="component" value="Unassembled WGS sequence"/>
</dbReference>
<feature type="region of interest" description="Disordered" evidence="1">
    <location>
        <begin position="1"/>
        <end position="25"/>
    </location>
</feature>
<name>A0A317ZQ18_9MICO</name>
<protein>
    <recommendedName>
        <fullName evidence="2">SnoaL-like domain-containing protein</fullName>
    </recommendedName>
</protein>
<evidence type="ECO:0000313" key="3">
    <source>
        <dbReference type="EMBL" id="PXA67143.1"/>
    </source>
</evidence>
<proteinExistence type="predicted"/>
<keyword evidence="4" id="KW-1185">Reference proteome</keyword>
<dbReference type="AlphaFoldDB" id="A0A317ZQ18"/>
<dbReference type="EMBL" id="QHLY01000012">
    <property type="protein sequence ID" value="PXA67143.1"/>
    <property type="molecule type" value="Genomic_DNA"/>
</dbReference>
<evidence type="ECO:0000256" key="1">
    <source>
        <dbReference type="SAM" id="MobiDB-lite"/>
    </source>
</evidence>
<sequence length="140" mass="15405">MKPAPIPDREPDRKDENMSLNPTKTATPVEIAQAFSSHRFEEALPYIADDIVWSLVGDEPVLGRETVEKVCRESAGYLADVTTEFQRFRTVVGGDSVVVDSLARYTEAGGDVSVVASCDIYDFVDGRITEIVSYTIEIDA</sequence>
<evidence type="ECO:0000259" key="2">
    <source>
        <dbReference type="Pfam" id="PF12680"/>
    </source>
</evidence>
<dbReference type="Gene3D" id="3.10.450.50">
    <property type="match status" value="1"/>
</dbReference>
<accession>A0A317ZQ18</accession>
<dbReference type="InterPro" id="IPR037401">
    <property type="entry name" value="SnoaL-like"/>
</dbReference>